<keyword evidence="1" id="KW-0472">Membrane</keyword>
<evidence type="ECO:0000256" key="1">
    <source>
        <dbReference type="SAM" id="Phobius"/>
    </source>
</evidence>
<gene>
    <name evidence="2" type="ORF">GCM10011613_25700</name>
</gene>
<keyword evidence="1" id="KW-0812">Transmembrane</keyword>
<feature type="transmembrane region" description="Helical" evidence="1">
    <location>
        <begin position="7"/>
        <end position="27"/>
    </location>
</feature>
<keyword evidence="1" id="KW-1133">Transmembrane helix</keyword>
<accession>A0ABQ3B4P4</accession>
<feature type="transmembrane region" description="Helical" evidence="1">
    <location>
        <begin position="52"/>
        <end position="70"/>
    </location>
</feature>
<evidence type="ECO:0000313" key="2">
    <source>
        <dbReference type="EMBL" id="GGY79652.1"/>
    </source>
</evidence>
<proteinExistence type="predicted"/>
<dbReference type="RefSeq" id="WP_189419207.1">
    <property type="nucleotide sequence ID" value="NZ_BMYZ01000002.1"/>
</dbReference>
<protein>
    <submittedName>
        <fullName evidence="2">Uncharacterized protein</fullName>
    </submittedName>
</protein>
<organism evidence="2 3">
    <name type="scientific">Cellvibrio zantedeschiae</name>
    <dbReference type="NCBI Taxonomy" id="1237077"/>
    <lineage>
        <taxon>Bacteria</taxon>
        <taxon>Pseudomonadati</taxon>
        <taxon>Pseudomonadota</taxon>
        <taxon>Gammaproteobacteria</taxon>
        <taxon>Cellvibrionales</taxon>
        <taxon>Cellvibrionaceae</taxon>
        <taxon>Cellvibrio</taxon>
    </lineage>
</organism>
<keyword evidence="3" id="KW-1185">Reference proteome</keyword>
<sequence length="85" mass="9619">MNNKFWNGLLVGFTIIVGGVAAILWYGGTHNAFTFEEISNALQRDFDKFSNSVYAIGMLAVMQPLIIFIARKISRISLDYESRKK</sequence>
<dbReference type="EMBL" id="BMYZ01000002">
    <property type="protein sequence ID" value="GGY79652.1"/>
    <property type="molecule type" value="Genomic_DNA"/>
</dbReference>
<dbReference type="Proteomes" id="UP000619761">
    <property type="component" value="Unassembled WGS sequence"/>
</dbReference>
<reference evidence="3" key="1">
    <citation type="journal article" date="2019" name="Int. J. Syst. Evol. Microbiol.">
        <title>The Global Catalogue of Microorganisms (GCM) 10K type strain sequencing project: providing services to taxonomists for standard genome sequencing and annotation.</title>
        <authorList>
            <consortium name="The Broad Institute Genomics Platform"/>
            <consortium name="The Broad Institute Genome Sequencing Center for Infectious Disease"/>
            <person name="Wu L."/>
            <person name="Ma J."/>
        </authorList>
    </citation>
    <scope>NUCLEOTIDE SEQUENCE [LARGE SCALE GENOMIC DNA]</scope>
    <source>
        <strain evidence="3">KCTC 32239</strain>
    </source>
</reference>
<evidence type="ECO:0000313" key="3">
    <source>
        <dbReference type="Proteomes" id="UP000619761"/>
    </source>
</evidence>
<comment type="caution">
    <text evidence="2">The sequence shown here is derived from an EMBL/GenBank/DDBJ whole genome shotgun (WGS) entry which is preliminary data.</text>
</comment>
<name>A0ABQ3B4P4_9GAMM</name>